<evidence type="ECO:0000256" key="1">
    <source>
        <dbReference type="ARBA" id="ARBA00004141"/>
    </source>
</evidence>
<dbReference type="PANTHER" id="PTHR45820:SF4">
    <property type="entry name" value="ZINC TRANSPORTER 63C, ISOFORM F"/>
    <property type="match status" value="1"/>
</dbReference>
<comment type="subcellular location">
    <subcellularLocation>
        <location evidence="1">Membrane</location>
        <topology evidence="1">Multi-pass membrane protein</topology>
    </subcellularLocation>
</comment>
<feature type="domain" description="Cation efflux protein transmembrane" evidence="8">
    <location>
        <begin position="43"/>
        <end position="94"/>
    </location>
</feature>
<evidence type="ECO:0000256" key="5">
    <source>
        <dbReference type="ARBA" id="ARBA00022989"/>
    </source>
</evidence>
<dbReference type="InterPro" id="IPR027469">
    <property type="entry name" value="Cation_efflux_TMD_sf"/>
</dbReference>
<keyword evidence="5 7" id="KW-1133">Transmembrane helix</keyword>
<keyword evidence="6 7" id="KW-0472">Membrane</keyword>
<dbReference type="GO" id="GO:0005385">
    <property type="term" value="F:zinc ion transmembrane transporter activity"/>
    <property type="evidence" value="ECO:0007669"/>
    <property type="project" value="TreeGrafter"/>
</dbReference>
<dbReference type="Pfam" id="PF01545">
    <property type="entry name" value="Cation_efflux"/>
    <property type="match status" value="1"/>
</dbReference>
<dbReference type="GO" id="GO:0006882">
    <property type="term" value="P:intracellular zinc ion homeostasis"/>
    <property type="evidence" value="ECO:0007669"/>
    <property type="project" value="TreeGrafter"/>
</dbReference>
<evidence type="ECO:0000313" key="10">
    <source>
        <dbReference type="Proteomes" id="UP000821866"/>
    </source>
</evidence>
<dbReference type="GO" id="GO:0010312">
    <property type="term" value="P:detoxification of zinc ion"/>
    <property type="evidence" value="ECO:0007669"/>
    <property type="project" value="TreeGrafter"/>
</dbReference>
<evidence type="ECO:0000256" key="2">
    <source>
        <dbReference type="ARBA" id="ARBA00008873"/>
    </source>
</evidence>
<comment type="caution">
    <text evidence="9">The sequence shown here is derived from an EMBL/GenBank/DDBJ whole genome shotgun (WGS) entry which is preliminary data.</text>
</comment>
<dbReference type="InterPro" id="IPR058533">
    <property type="entry name" value="Cation_efflux_TM"/>
</dbReference>
<evidence type="ECO:0000256" key="6">
    <source>
        <dbReference type="ARBA" id="ARBA00023136"/>
    </source>
</evidence>
<keyword evidence="10" id="KW-1185">Reference proteome</keyword>
<organism evidence="9 10">
    <name type="scientific">Rhipicephalus microplus</name>
    <name type="common">Cattle tick</name>
    <name type="synonym">Boophilus microplus</name>
    <dbReference type="NCBI Taxonomy" id="6941"/>
    <lineage>
        <taxon>Eukaryota</taxon>
        <taxon>Metazoa</taxon>
        <taxon>Ecdysozoa</taxon>
        <taxon>Arthropoda</taxon>
        <taxon>Chelicerata</taxon>
        <taxon>Arachnida</taxon>
        <taxon>Acari</taxon>
        <taxon>Parasitiformes</taxon>
        <taxon>Ixodida</taxon>
        <taxon>Ixodoidea</taxon>
        <taxon>Ixodidae</taxon>
        <taxon>Rhipicephalinae</taxon>
        <taxon>Rhipicephalus</taxon>
        <taxon>Boophilus</taxon>
    </lineage>
</organism>
<evidence type="ECO:0000256" key="7">
    <source>
        <dbReference type="SAM" id="Phobius"/>
    </source>
</evidence>
<evidence type="ECO:0000313" key="9">
    <source>
        <dbReference type="EMBL" id="KAH8024865.1"/>
    </source>
</evidence>
<dbReference type="PANTHER" id="PTHR45820">
    <property type="entry name" value="FI23527P1"/>
    <property type="match status" value="1"/>
</dbReference>
<feature type="transmembrane region" description="Helical" evidence="7">
    <location>
        <begin position="43"/>
        <end position="63"/>
    </location>
</feature>
<sequence>MQKLPRLPAWSQARGVGGTEGALLEVMGGCCCHRAELGRRGRLLLMFGMTTAFFLVEIIVGYVTNSMALVADSFHMLSDVISLVIAFLSIKVSHA</sequence>
<dbReference type="GO" id="GO:0016020">
    <property type="term" value="C:membrane"/>
    <property type="evidence" value="ECO:0007669"/>
    <property type="project" value="UniProtKB-SubCell"/>
</dbReference>
<dbReference type="Proteomes" id="UP000821866">
    <property type="component" value="Unassembled WGS sequence"/>
</dbReference>
<comment type="similarity">
    <text evidence="2">Belongs to the cation diffusion facilitator (CDF) transporter (TC 2.A.4) family. SLC30A subfamily.</text>
</comment>
<protein>
    <recommendedName>
        <fullName evidence="8">Cation efflux protein transmembrane domain-containing protein</fullName>
    </recommendedName>
</protein>
<name>A0A9J6DSC6_RHIMP</name>
<dbReference type="Gene3D" id="1.20.1510.10">
    <property type="entry name" value="Cation efflux protein transmembrane domain"/>
    <property type="match status" value="1"/>
</dbReference>
<accession>A0A9J6DSC6</accession>
<evidence type="ECO:0000256" key="3">
    <source>
        <dbReference type="ARBA" id="ARBA00022692"/>
    </source>
</evidence>
<dbReference type="EMBL" id="JABSTU010000007">
    <property type="protein sequence ID" value="KAH8024865.1"/>
    <property type="molecule type" value="Genomic_DNA"/>
</dbReference>
<evidence type="ECO:0000256" key="4">
    <source>
        <dbReference type="ARBA" id="ARBA00022833"/>
    </source>
</evidence>
<dbReference type="SUPFAM" id="SSF161111">
    <property type="entry name" value="Cation efflux protein transmembrane domain-like"/>
    <property type="match status" value="1"/>
</dbReference>
<keyword evidence="4" id="KW-0862">Zinc</keyword>
<evidence type="ECO:0000259" key="8">
    <source>
        <dbReference type="Pfam" id="PF01545"/>
    </source>
</evidence>
<gene>
    <name evidence="9" type="ORF">HPB51_001896</name>
</gene>
<dbReference type="AlphaFoldDB" id="A0A9J6DSC6"/>
<proteinExistence type="inferred from homology"/>
<reference evidence="9" key="2">
    <citation type="submission" date="2021-09" db="EMBL/GenBank/DDBJ databases">
        <authorList>
            <person name="Jia N."/>
            <person name="Wang J."/>
            <person name="Shi W."/>
            <person name="Du L."/>
            <person name="Sun Y."/>
            <person name="Zhan W."/>
            <person name="Jiang J."/>
            <person name="Wang Q."/>
            <person name="Zhang B."/>
            <person name="Ji P."/>
            <person name="Sakyi L.B."/>
            <person name="Cui X."/>
            <person name="Yuan T."/>
            <person name="Jiang B."/>
            <person name="Yang W."/>
            <person name="Lam T.T.-Y."/>
            <person name="Chang Q."/>
            <person name="Ding S."/>
            <person name="Wang X."/>
            <person name="Zhu J."/>
            <person name="Ruan X."/>
            <person name="Zhao L."/>
            <person name="Wei J."/>
            <person name="Que T."/>
            <person name="Du C."/>
            <person name="Cheng J."/>
            <person name="Dai P."/>
            <person name="Han X."/>
            <person name="Huang E."/>
            <person name="Gao Y."/>
            <person name="Liu J."/>
            <person name="Shao H."/>
            <person name="Ye R."/>
            <person name="Li L."/>
            <person name="Wei W."/>
            <person name="Wang X."/>
            <person name="Wang C."/>
            <person name="Huo Q."/>
            <person name="Li W."/>
            <person name="Guo W."/>
            <person name="Chen H."/>
            <person name="Chen S."/>
            <person name="Zhou L."/>
            <person name="Zhou L."/>
            <person name="Ni X."/>
            <person name="Tian J."/>
            <person name="Zhou Y."/>
            <person name="Sheng Y."/>
            <person name="Liu T."/>
            <person name="Pan Y."/>
            <person name="Xia L."/>
            <person name="Li J."/>
            <person name="Zhao F."/>
            <person name="Cao W."/>
        </authorList>
    </citation>
    <scope>NUCLEOTIDE SEQUENCE</scope>
    <source>
        <strain evidence="9">Rmic-2018</strain>
        <tissue evidence="9">Larvae</tissue>
    </source>
</reference>
<reference evidence="9" key="1">
    <citation type="journal article" date="2020" name="Cell">
        <title>Large-Scale Comparative Analyses of Tick Genomes Elucidate Their Genetic Diversity and Vector Capacities.</title>
        <authorList>
            <consortium name="Tick Genome and Microbiome Consortium (TIGMIC)"/>
            <person name="Jia N."/>
            <person name="Wang J."/>
            <person name="Shi W."/>
            <person name="Du L."/>
            <person name="Sun Y."/>
            <person name="Zhan W."/>
            <person name="Jiang J.F."/>
            <person name="Wang Q."/>
            <person name="Zhang B."/>
            <person name="Ji P."/>
            <person name="Bell-Sakyi L."/>
            <person name="Cui X.M."/>
            <person name="Yuan T.T."/>
            <person name="Jiang B.G."/>
            <person name="Yang W.F."/>
            <person name="Lam T.T."/>
            <person name="Chang Q.C."/>
            <person name="Ding S.J."/>
            <person name="Wang X.J."/>
            <person name="Zhu J.G."/>
            <person name="Ruan X.D."/>
            <person name="Zhao L."/>
            <person name="Wei J.T."/>
            <person name="Ye R.Z."/>
            <person name="Que T.C."/>
            <person name="Du C.H."/>
            <person name="Zhou Y.H."/>
            <person name="Cheng J.X."/>
            <person name="Dai P.F."/>
            <person name="Guo W.B."/>
            <person name="Han X.H."/>
            <person name="Huang E.J."/>
            <person name="Li L.F."/>
            <person name="Wei W."/>
            <person name="Gao Y.C."/>
            <person name="Liu J.Z."/>
            <person name="Shao H.Z."/>
            <person name="Wang X."/>
            <person name="Wang C.C."/>
            <person name="Yang T.C."/>
            <person name="Huo Q.B."/>
            <person name="Li W."/>
            <person name="Chen H.Y."/>
            <person name="Chen S.E."/>
            <person name="Zhou L.G."/>
            <person name="Ni X.B."/>
            <person name="Tian J.H."/>
            <person name="Sheng Y."/>
            <person name="Liu T."/>
            <person name="Pan Y.S."/>
            <person name="Xia L.Y."/>
            <person name="Li J."/>
            <person name="Zhao F."/>
            <person name="Cao W.C."/>
        </authorList>
    </citation>
    <scope>NUCLEOTIDE SEQUENCE</scope>
    <source>
        <strain evidence="9">Rmic-2018</strain>
    </source>
</reference>
<dbReference type="VEuPathDB" id="VectorBase:LOC119169174"/>
<keyword evidence="3 7" id="KW-0812">Transmembrane</keyword>
<feature type="transmembrane region" description="Helical" evidence="7">
    <location>
        <begin position="69"/>
        <end position="90"/>
    </location>
</feature>